<proteinExistence type="predicted"/>
<dbReference type="OrthoDB" id="2974285at2"/>
<name>A0A7X2LY28_9BACI</name>
<dbReference type="InterPro" id="IPR012655">
    <property type="entry name" value="YrzI"/>
</dbReference>
<accession>A0A7X2LY28</accession>
<dbReference type="EMBL" id="WKKI01000004">
    <property type="protein sequence ID" value="MRX71348.1"/>
    <property type="molecule type" value="Genomic_DNA"/>
</dbReference>
<dbReference type="Proteomes" id="UP000448867">
    <property type="component" value="Unassembled WGS sequence"/>
</dbReference>
<keyword evidence="2" id="KW-1185">Reference proteome</keyword>
<gene>
    <name evidence="1" type="ORF">GJU40_04065</name>
</gene>
<protein>
    <submittedName>
        <fullName evidence="1">YrzI family small protein</fullName>
    </submittedName>
</protein>
<comment type="caution">
    <text evidence="1">The sequence shown here is derived from an EMBL/GenBank/DDBJ whole genome shotgun (WGS) entry which is preliminary data.</text>
</comment>
<evidence type="ECO:0000313" key="2">
    <source>
        <dbReference type="Proteomes" id="UP000448867"/>
    </source>
</evidence>
<organism evidence="1 2">
    <name type="scientific">Metabacillus lacus</name>
    <dbReference type="NCBI Taxonomy" id="1983721"/>
    <lineage>
        <taxon>Bacteria</taxon>
        <taxon>Bacillati</taxon>
        <taxon>Bacillota</taxon>
        <taxon>Bacilli</taxon>
        <taxon>Bacillales</taxon>
        <taxon>Bacillaceae</taxon>
        <taxon>Metabacillus</taxon>
    </lineage>
</organism>
<evidence type="ECO:0000313" key="1">
    <source>
        <dbReference type="EMBL" id="MRX71348.1"/>
    </source>
</evidence>
<dbReference type="RefSeq" id="WP_154306484.1">
    <property type="nucleotide sequence ID" value="NZ_WKKI01000004.1"/>
</dbReference>
<sequence length="46" mass="5668">MTINLFFVTITISNRNKTIEDYQKDQYVQQLMEKAKQKQIDTYFYQ</sequence>
<dbReference type="AlphaFoldDB" id="A0A7X2LY28"/>
<dbReference type="Pfam" id="PF09501">
    <property type="entry name" value="Bac_small_YrzI"/>
    <property type="match status" value="1"/>
</dbReference>
<reference evidence="1 2" key="1">
    <citation type="submission" date="2019-11" db="EMBL/GenBank/DDBJ databases">
        <title>Bacillus lacus genome.</title>
        <authorList>
            <person name="Allen C.J."/>
            <person name="Newman J.D."/>
        </authorList>
    </citation>
    <scope>NUCLEOTIDE SEQUENCE [LARGE SCALE GENOMIC DNA]</scope>
    <source>
        <strain evidence="1 2">KCTC 33946</strain>
    </source>
</reference>